<dbReference type="Gene3D" id="3.40.1580.10">
    <property type="entry name" value="SMI1/KNR4-like"/>
    <property type="match status" value="1"/>
</dbReference>
<dbReference type="InterPro" id="IPR018958">
    <property type="entry name" value="Knr4/Smi1-like_dom"/>
</dbReference>
<evidence type="ECO:0000259" key="1">
    <source>
        <dbReference type="SMART" id="SM00860"/>
    </source>
</evidence>
<dbReference type="KEGG" id="slau:SLA_1919"/>
<dbReference type="SMART" id="SM00860">
    <property type="entry name" value="SMI1_KNR4"/>
    <property type="match status" value="1"/>
</dbReference>
<organism evidence="2 3">
    <name type="scientific">Streptomyces laurentii</name>
    <dbReference type="NCBI Taxonomy" id="39478"/>
    <lineage>
        <taxon>Bacteria</taxon>
        <taxon>Bacillati</taxon>
        <taxon>Actinomycetota</taxon>
        <taxon>Actinomycetes</taxon>
        <taxon>Kitasatosporales</taxon>
        <taxon>Streptomycetaceae</taxon>
        <taxon>Streptomyces</taxon>
    </lineage>
</organism>
<keyword evidence="3" id="KW-1185">Reference proteome</keyword>
<evidence type="ECO:0000313" key="2">
    <source>
        <dbReference type="EMBL" id="BAU82857.1"/>
    </source>
</evidence>
<gene>
    <name evidence="2" type="ORF">SLA_1919</name>
</gene>
<evidence type="ECO:0000313" key="3">
    <source>
        <dbReference type="Proteomes" id="UP000217676"/>
    </source>
</evidence>
<dbReference type="SUPFAM" id="SSF160631">
    <property type="entry name" value="SMI1/KNR4-like"/>
    <property type="match status" value="1"/>
</dbReference>
<dbReference type="Proteomes" id="UP000217676">
    <property type="component" value="Chromosome"/>
</dbReference>
<dbReference type="InterPro" id="IPR037883">
    <property type="entry name" value="Knr4/Smi1-like_sf"/>
</dbReference>
<dbReference type="Pfam" id="PF14568">
    <property type="entry name" value="SUKH_6"/>
    <property type="match status" value="1"/>
</dbReference>
<name>A0A160NVY6_STRLU</name>
<reference evidence="2 3" key="1">
    <citation type="journal article" date="2016" name="Genome Announc.">
        <title>Complete Genome Sequence of Thiostrepton-Producing Streptomyces laurentii ATCC 31255.</title>
        <authorList>
            <person name="Doi K."/>
            <person name="Fujino Y."/>
            <person name="Nagayoshi Y."/>
            <person name="Ohshima T."/>
            <person name="Ogata S."/>
        </authorList>
    </citation>
    <scope>NUCLEOTIDE SEQUENCE [LARGE SCALE GENOMIC DNA]</scope>
    <source>
        <strain evidence="2 3">ATCC 31255</strain>
    </source>
</reference>
<dbReference type="EMBL" id="AP017424">
    <property type="protein sequence ID" value="BAU82857.1"/>
    <property type="molecule type" value="Genomic_DNA"/>
</dbReference>
<feature type="domain" description="Knr4/Smi1-like" evidence="1">
    <location>
        <begin position="53"/>
        <end position="165"/>
    </location>
</feature>
<proteinExistence type="predicted"/>
<accession>A0A160NVY6</accession>
<protein>
    <recommendedName>
        <fullName evidence="1">Knr4/Smi1-like domain-containing protein</fullName>
    </recommendedName>
</protein>
<sequence>MGHVGQSAASTTGLDGVGEIVKLEEFEVHFSEARAQRAAPGGLEVFDVFESRLASEDEILEVEKGLRVRLPDEYKEFMKSYGGGMFLFVDLLPVVARADQRDDLATVNAAEFGNGNFIAIAAVGTGDWWGFSVVEGRCADQVDFWDHEDGQVQCAATGFLDFLAREGLRIGR</sequence>
<dbReference type="AlphaFoldDB" id="A0A160NVY6"/>